<comment type="caution">
    <text evidence="2">The sequence shown here is derived from an EMBL/GenBank/DDBJ whole genome shotgun (WGS) entry which is preliminary data.</text>
</comment>
<sequence>MALWPFAKKKDKDKDKDAHAEPEVQSEAQPEPQPEADAALQSTPDTGPFDGDSVDIEEFDFSDFSTGILNLGSMKIPLPKESQVQVEMGEKGPRMLHIVTRLGRITPVAFAAPTHGGQWEEASQKIHDGMQRDGLDDVRFLDGPWGREVYATKGANAMRVIGVDGPRWMLRLTLAAPQAKADELAEIARGVAARTFVYRGDAPVLAGNSLPVALPAPLVEQVQKAMKKREEQARLQRENDTAQAKRHDDQALNDAAQALRNLGNQKD</sequence>
<feature type="compositionally biased region" description="Basic and acidic residues" evidence="1">
    <location>
        <begin position="8"/>
        <end position="22"/>
    </location>
</feature>
<gene>
    <name evidence="2" type="ORF">DF222_09535</name>
</gene>
<feature type="region of interest" description="Disordered" evidence="1">
    <location>
        <begin position="1"/>
        <end position="55"/>
    </location>
</feature>
<evidence type="ECO:0000313" key="2">
    <source>
        <dbReference type="EMBL" id="PWC01045.1"/>
    </source>
</evidence>
<keyword evidence="3" id="KW-1185">Reference proteome</keyword>
<dbReference type="Pfam" id="PF12502">
    <property type="entry name" value="DUF3710"/>
    <property type="match status" value="1"/>
</dbReference>
<dbReference type="EMBL" id="QEEZ01000020">
    <property type="protein sequence ID" value="PWC01045.1"/>
    <property type="molecule type" value="Genomic_DNA"/>
</dbReference>
<evidence type="ECO:0000256" key="1">
    <source>
        <dbReference type="SAM" id="MobiDB-lite"/>
    </source>
</evidence>
<feature type="region of interest" description="Disordered" evidence="1">
    <location>
        <begin position="225"/>
        <end position="267"/>
    </location>
</feature>
<dbReference type="AlphaFoldDB" id="A0A2U1T4Z7"/>
<feature type="compositionally biased region" description="Low complexity" evidence="1">
    <location>
        <begin position="252"/>
        <end position="267"/>
    </location>
</feature>
<proteinExistence type="predicted"/>
<feature type="compositionally biased region" description="Low complexity" evidence="1">
    <location>
        <begin position="23"/>
        <end position="41"/>
    </location>
</feature>
<dbReference type="InterPro" id="IPR022183">
    <property type="entry name" value="DUF3710"/>
</dbReference>
<dbReference type="Proteomes" id="UP000244989">
    <property type="component" value="Unassembled WGS sequence"/>
</dbReference>
<feature type="compositionally biased region" description="Basic and acidic residues" evidence="1">
    <location>
        <begin position="228"/>
        <end position="250"/>
    </location>
</feature>
<dbReference type="OrthoDB" id="8480367at2"/>
<organism evidence="2 3">
    <name type="scientific">Corynebacterium yudongzhengii</name>
    <dbReference type="NCBI Taxonomy" id="2080740"/>
    <lineage>
        <taxon>Bacteria</taxon>
        <taxon>Bacillati</taxon>
        <taxon>Actinomycetota</taxon>
        <taxon>Actinomycetes</taxon>
        <taxon>Mycobacteriales</taxon>
        <taxon>Corynebacteriaceae</taxon>
        <taxon>Corynebacterium</taxon>
    </lineage>
</organism>
<dbReference type="KEGG" id="cyz:C3B44_04860"/>
<name>A0A2U1T4Z7_9CORY</name>
<protein>
    <submittedName>
        <fullName evidence="2">DUF3710 domain-containing protein</fullName>
    </submittedName>
</protein>
<evidence type="ECO:0000313" key="3">
    <source>
        <dbReference type="Proteomes" id="UP000244989"/>
    </source>
</evidence>
<reference evidence="3" key="1">
    <citation type="submission" date="2018-04" db="EMBL/GenBank/DDBJ databases">
        <authorList>
            <person name="Liu S."/>
            <person name="Wang Z."/>
            <person name="Li J."/>
        </authorList>
    </citation>
    <scope>NUCLEOTIDE SEQUENCE [LARGE SCALE GENOMIC DNA]</scope>
    <source>
        <strain evidence="3">2189</strain>
    </source>
</reference>
<accession>A0A2U1T4Z7</accession>